<organism evidence="1 2">
    <name type="scientific">Actinacidiphila paucisporea</name>
    <dbReference type="NCBI Taxonomy" id="310782"/>
    <lineage>
        <taxon>Bacteria</taxon>
        <taxon>Bacillati</taxon>
        <taxon>Actinomycetota</taxon>
        <taxon>Actinomycetes</taxon>
        <taxon>Kitasatosporales</taxon>
        <taxon>Streptomycetaceae</taxon>
        <taxon>Actinacidiphila</taxon>
    </lineage>
</organism>
<protein>
    <submittedName>
        <fullName evidence="1">2-aminoethylphosphonate transport system substrate-binding protein</fullName>
    </submittedName>
</protein>
<name>A0A1M6WI87_9ACTN</name>
<gene>
    <name evidence="1" type="ORF">SAMN05216499_102111</name>
</gene>
<dbReference type="STRING" id="310782.SAMN05216499_102111"/>
<reference evidence="1 2" key="1">
    <citation type="submission" date="2016-11" db="EMBL/GenBank/DDBJ databases">
        <authorList>
            <person name="Jaros S."/>
            <person name="Januszkiewicz K."/>
            <person name="Wedrychowicz H."/>
        </authorList>
    </citation>
    <scope>NUCLEOTIDE SEQUENCE [LARGE SCALE GENOMIC DNA]</scope>
    <source>
        <strain evidence="1 2">CGMCC 4.2025</strain>
    </source>
</reference>
<proteinExistence type="predicted"/>
<sequence length="33" mass="3551">MLGTMPDVFTPDWSDIDSNLSAYVSAWQSATGS</sequence>
<evidence type="ECO:0000313" key="1">
    <source>
        <dbReference type="EMBL" id="SHK93344.1"/>
    </source>
</evidence>
<keyword evidence="2" id="KW-1185">Reference proteome</keyword>
<dbReference type="AlphaFoldDB" id="A0A1M6WI87"/>
<evidence type="ECO:0000313" key="2">
    <source>
        <dbReference type="Proteomes" id="UP000184111"/>
    </source>
</evidence>
<dbReference type="Proteomes" id="UP000184111">
    <property type="component" value="Unassembled WGS sequence"/>
</dbReference>
<accession>A0A1M6WI87</accession>
<dbReference type="EMBL" id="FRBI01000002">
    <property type="protein sequence ID" value="SHK93344.1"/>
    <property type="molecule type" value="Genomic_DNA"/>
</dbReference>